<keyword evidence="2" id="KW-0472">Membrane</keyword>
<dbReference type="EMBL" id="DVOC01000021">
    <property type="protein sequence ID" value="HIU90613.1"/>
    <property type="molecule type" value="Genomic_DNA"/>
</dbReference>
<reference evidence="3" key="2">
    <citation type="journal article" date="2021" name="PeerJ">
        <title>Extensive microbial diversity within the chicken gut microbiome revealed by metagenomics and culture.</title>
        <authorList>
            <person name="Gilroy R."/>
            <person name="Ravi A."/>
            <person name="Getino M."/>
            <person name="Pursley I."/>
            <person name="Horton D.L."/>
            <person name="Alikhan N.F."/>
            <person name="Baker D."/>
            <person name="Gharbi K."/>
            <person name="Hall N."/>
            <person name="Watson M."/>
            <person name="Adriaenssens E.M."/>
            <person name="Foster-Nyarko E."/>
            <person name="Jarju S."/>
            <person name="Secka A."/>
            <person name="Antonio M."/>
            <person name="Oren A."/>
            <person name="Chaudhuri R.R."/>
            <person name="La Ragione R."/>
            <person name="Hildebrand F."/>
            <person name="Pallen M.J."/>
        </authorList>
    </citation>
    <scope>NUCLEOTIDE SEQUENCE</scope>
    <source>
        <strain evidence="3">ChiHjej12B11-7776</strain>
    </source>
</reference>
<gene>
    <name evidence="3" type="ORF">IAC72_01170</name>
</gene>
<evidence type="ECO:0000313" key="4">
    <source>
        <dbReference type="Proteomes" id="UP000886852"/>
    </source>
</evidence>
<evidence type="ECO:0000256" key="2">
    <source>
        <dbReference type="SAM" id="Phobius"/>
    </source>
</evidence>
<accession>A0A9D1MW93</accession>
<comment type="caution">
    <text evidence="3">The sequence shown here is derived from an EMBL/GenBank/DDBJ whole genome shotgun (WGS) entry which is preliminary data.</text>
</comment>
<name>A0A9D1MW93_9BACT</name>
<feature type="non-terminal residue" evidence="3">
    <location>
        <position position="175"/>
    </location>
</feature>
<reference evidence="3" key="1">
    <citation type="submission" date="2020-10" db="EMBL/GenBank/DDBJ databases">
        <authorList>
            <person name="Gilroy R."/>
        </authorList>
    </citation>
    <scope>NUCLEOTIDE SEQUENCE</scope>
    <source>
        <strain evidence="3">ChiHjej12B11-7776</strain>
    </source>
</reference>
<keyword evidence="2" id="KW-1133">Transmembrane helix</keyword>
<dbReference type="Proteomes" id="UP000886852">
    <property type="component" value="Unassembled WGS sequence"/>
</dbReference>
<feature type="transmembrane region" description="Helical" evidence="2">
    <location>
        <begin position="15"/>
        <end position="40"/>
    </location>
</feature>
<keyword evidence="2" id="KW-0812">Transmembrane</keyword>
<feature type="compositionally biased region" description="Polar residues" evidence="1">
    <location>
        <begin position="50"/>
        <end position="62"/>
    </location>
</feature>
<evidence type="ECO:0000313" key="3">
    <source>
        <dbReference type="EMBL" id="HIU90613.1"/>
    </source>
</evidence>
<feature type="region of interest" description="Disordered" evidence="1">
    <location>
        <begin position="50"/>
        <end position="77"/>
    </location>
</feature>
<organism evidence="3 4">
    <name type="scientific">Candidatus Fimimonas merdipullorum</name>
    <dbReference type="NCBI Taxonomy" id="2840822"/>
    <lineage>
        <taxon>Bacteria</taxon>
        <taxon>Pseudomonadati</taxon>
        <taxon>Myxococcota</taxon>
        <taxon>Myxococcia</taxon>
        <taxon>Myxococcales</taxon>
        <taxon>Cystobacterineae</taxon>
        <taxon>Myxococcaceae</taxon>
        <taxon>Myxococcaceae incertae sedis</taxon>
        <taxon>Candidatus Fimimonas</taxon>
    </lineage>
</organism>
<protein>
    <submittedName>
        <fullName evidence="3">Uncharacterized protein</fullName>
    </submittedName>
</protein>
<dbReference type="AlphaFoldDB" id="A0A9D1MW93"/>
<proteinExistence type="predicted"/>
<sequence length="175" mass="19548">MISYTLLLIASVVPLWQIIVVAVLAAAVVALGITDTVLLIKNKKAEQPSQAAEQQTAEQVPQPTAAEQPLPQPPITETEDFDEEESVAAIPMMVDGKQVYVRYVFSFSAKLIQSPQEVQQRYGEIMDDVNAYAKVKTSVSWRQLRIYQGRKTLAVMLFKGRKLCMAFALNPKDYE</sequence>
<evidence type="ECO:0000256" key="1">
    <source>
        <dbReference type="SAM" id="MobiDB-lite"/>
    </source>
</evidence>